<name>A0A1G8UMP2_9MICC</name>
<reference evidence="2" key="1">
    <citation type="submission" date="2016-10" db="EMBL/GenBank/DDBJ databases">
        <authorList>
            <person name="Varghese N."/>
            <person name="Submissions S."/>
        </authorList>
    </citation>
    <scope>NUCLEOTIDE SEQUENCE [LARGE SCALE GENOMIC DNA]</scope>
    <source>
        <strain evidence="2">CGMCC 1.10783</strain>
    </source>
</reference>
<evidence type="ECO:0000313" key="2">
    <source>
        <dbReference type="Proteomes" id="UP000182130"/>
    </source>
</evidence>
<gene>
    <name evidence="1" type="ORF">SAMN05216555_11251</name>
</gene>
<dbReference type="Proteomes" id="UP000182130">
    <property type="component" value="Unassembled WGS sequence"/>
</dbReference>
<sequence length="233" mass="25381">MFVPALYLALTALLLVCSYLLARRIRGLAQLLRRNSEAQGSRFVLLRSMLDGRFSDVMRALRDSEAARGRAASTANAKLNALVLQDRRLHEGLQGLARSVSSSEAARARAASSANAKLNALVLQDRRLHEGLQSLAKDVSNSEAARARAALSDNAKLNSILEGSRTGEESSREISRHLADLLEGMKSQQVVLERVVEALTALEIRVDVQHGATLPSEDKHKARVLKELGLART</sequence>
<dbReference type="STRING" id="1045773.SAMN05216555_11251"/>
<dbReference type="AlphaFoldDB" id="A0A1G8UMP2"/>
<proteinExistence type="predicted"/>
<dbReference type="EMBL" id="FNEI01000012">
    <property type="protein sequence ID" value="SDJ55092.1"/>
    <property type="molecule type" value="Genomic_DNA"/>
</dbReference>
<evidence type="ECO:0000313" key="1">
    <source>
        <dbReference type="EMBL" id="SDJ55092.1"/>
    </source>
</evidence>
<organism evidence="1 2">
    <name type="scientific">Arthrobacter cupressi</name>
    <dbReference type="NCBI Taxonomy" id="1045773"/>
    <lineage>
        <taxon>Bacteria</taxon>
        <taxon>Bacillati</taxon>
        <taxon>Actinomycetota</taxon>
        <taxon>Actinomycetes</taxon>
        <taxon>Micrococcales</taxon>
        <taxon>Micrococcaceae</taxon>
        <taxon>Arthrobacter</taxon>
    </lineage>
</organism>
<accession>A0A1G8UMP2</accession>
<protein>
    <submittedName>
        <fullName evidence="1">Uncharacterized protein</fullName>
    </submittedName>
</protein>
<keyword evidence="2" id="KW-1185">Reference proteome</keyword>